<dbReference type="PROSITE" id="PS00237">
    <property type="entry name" value="G_PROTEIN_RECEP_F1_1"/>
    <property type="match status" value="1"/>
</dbReference>
<evidence type="ECO:0000256" key="9">
    <source>
        <dbReference type="ARBA" id="ARBA00023224"/>
    </source>
</evidence>
<gene>
    <name evidence="13" type="primary">Olfr17</name>
</gene>
<name>A0A0N9NSM1_NANGA</name>
<keyword evidence="8 10" id="KW-0675">Receptor</keyword>
<dbReference type="GO" id="GO:0004984">
    <property type="term" value="F:olfactory receptor activity"/>
    <property type="evidence" value="ECO:0007669"/>
    <property type="project" value="InterPro"/>
</dbReference>
<evidence type="ECO:0000256" key="5">
    <source>
        <dbReference type="ARBA" id="ARBA00022989"/>
    </source>
</evidence>
<evidence type="ECO:0000256" key="11">
    <source>
        <dbReference type="RuleBase" id="RU363047"/>
    </source>
</evidence>
<dbReference type="PANTHER" id="PTHR48002">
    <property type="entry name" value="OLFACTORY RECEPTOR"/>
    <property type="match status" value="1"/>
</dbReference>
<dbReference type="EMBL" id="KT010542">
    <property type="protein sequence ID" value="ALG94479.1"/>
    <property type="molecule type" value="Genomic_DNA"/>
</dbReference>
<dbReference type="Gene3D" id="1.20.1070.10">
    <property type="entry name" value="Rhodopsin 7-helix transmembrane proteins"/>
    <property type="match status" value="1"/>
</dbReference>
<dbReference type="InterPro" id="IPR050427">
    <property type="entry name" value="Olfactory_Receptors"/>
</dbReference>
<keyword evidence="9 10" id="KW-0807">Transducer</keyword>
<evidence type="ECO:0000256" key="1">
    <source>
        <dbReference type="ARBA" id="ARBA00004141"/>
    </source>
</evidence>
<dbReference type="InterPro" id="IPR000725">
    <property type="entry name" value="Olfact_rcpt"/>
</dbReference>
<feature type="domain" description="G-protein coupled receptors family 1 profile" evidence="12">
    <location>
        <begin position="39"/>
        <end position="285"/>
    </location>
</feature>
<keyword evidence="11" id="KW-1003">Cell membrane</keyword>
<feature type="transmembrane region" description="Helical" evidence="11">
    <location>
        <begin position="138"/>
        <end position="160"/>
    </location>
</feature>
<dbReference type="PROSITE" id="PS50262">
    <property type="entry name" value="G_PROTEIN_RECEP_F1_2"/>
    <property type="match status" value="1"/>
</dbReference>
<evidence type="ECO:0000256" key="8">
    <source>
        <dbReference type="ARBA" id="ARBA00023170"/>
    </source>
</evidence>
<accession>A0A0N9NSM1</accession>
<dbReference type="FunFam" id="1.20.1070.10:FF:000007">
    <property type="entry name" value="Olfactory receptor"/>
    <property type="match status" value="1"/>
</dbReference>
<feature type="transmembrane region" description="Helical" evidence="11">
    <location>
        <begin position="235"/>
        <end position="256"/>
    </location>
</feature>
<keyword evidence="4 11" id="KW-0552">Olfaction</keyword>
<keyword evidence="5 11" id="KW-1133">Transmembrane helix</keyword>
<feature type="transmembrane region" description="Helical" evidence="11">
    <location>
        <begin position="96"/>
        <end position="118"/>
    </location>
</feature>
<comment type="subcellular location">
    <subcellularLocation>
        <location evidence="11">Cell membrane</location>
        <topology evidence="11">Multi-pass membrane protein</topology>
    </subcellularLocation>
    <subcellularLocation>
        <location evidence="1">Membrane</location>
        <topology evidence="1">Multi-pass membrane protein</topology>
    </subcellularLocation>
</comment>
<dbReference type="CDD" id="cd15939">
    <property type="entry name" value="7tmA_OR4A-like"/>
    <property type="match status" value="1"/>
</dbReference>
<dbReference type="GO" id="GO:0004930">
    <property type="term" value="F:G protein-coupled receptor activity"/>
    <property type="evidence" value="ECO:0007669"/>
    <property type="project" value="UniProtKB-KW"/>
</dbReference>
<protein>
    <recommendedName>
        <fullName evidence="11">Olfactory receptor</fullName>
    </recommendedName>
</protein>
<evidence type="ECO:0000256" key="7">
    <source>
        <dbReference type="ARBA" id="ARBA00023136"/>
    </source>
</evidence>
<dbReference type="AlphaFoldDB" id="A0A0N9NSM1"/>
<dbReference type="EMBL" id="KT010526">
    <property type="protein sequence ID" value="ALG94463.1"/>
    <property type="molecule type" value="Genomic_DNA"/>
</dbReference>
<evidence type="ECO:0000256" key="6">
    <source>
        <dbReference type="ARBA" id="ARBA00023040"/>
    </source>
</evidence>
<evidence type="ECO:0000313" key="13">
    <source>
        <dbReference type="EMBL" id="ALG94463.1"/>
    </source>
</evidence>
<keyword evidence="7 11" id="KW-0472">Membrane</keyword>
<evidence type="ECO:0000313" key="14">
    <source>
        <dbReference type="EMBL" id="ALG94479.1"/>
    </source>
</evidence>
<dbReference type="Pfam" id="PF13853">
    <property type="entry name" value="7tm_4"/>
    <property type="match status" value="1"/>
</dbReference>
<feature type="transmembrane region" description="Helical" evidence="11">
    <location>
        <begin position="201"/>
        <end position="223"/>
    </location>
</feature>
<keyword evidence="3 10" id="KW-0812">Transmembrane</keyword>
<evidence type="ECO:0000256" key="10">
    <source>
        <dbReference type="RuleBase" id="RU000688"/>
    </source>
</evidence>
<proteinExistence type="inferred from homology"/>
<dbReference type="InterPro" id="IPR000276">
    <property type="entry name" value="GPCR_Rhodpsn"/>
</dbReference>
<dbReference type="SUPFAM" id="SSF81321">
    <property type="entry name" value="Family A G protein-coupled receptor-like"/>
    <property type="match status" value="1"/>
</dbReference>
<organism evidence="13">
    <name type="scientific">Nannospalax galili</name>
    <name type="common">Northern Israeli blind subterranean mole rat</name>
    <name type="synonym">Spalax galili</name>
    <dbReference type="NCBI Taxonomy" id="1026970"/>
    <lineage>
        <taxon>Eukaryota</taxon>
        <taxon>Metazoa</taxon>
        <taxon>Chordata</taxon>
        <taxon>Craniata</taxon>
        <taxon>Vertebrata</taxon>
        <taxon>Euteleostomi</taxon>
        <taxon>Mammalia</taxon>
        <taxon>Eutheria</taxon>
        <taxon>Euarchontoglires</taxon>
        <taxon>Glires</taxon>
        <taxon>Rodentia</taxon>
        <taxon>Myomorpha</taxon>
        <taxon>Muroidea</taxon>
        <taxon>Spalacidae</taxon>
        <taxon>Spalacinae</taxon>
        <taxon>Nannospalax</taxon>
    </lineage>
</organism>
<evidence type="ECO:0000256" key="3">
    <source>
        <dbReference type="ARBA" id="ARBA00022692"/>
    </source>
</evidence>
<dbReference type="InterPro" id="IPR017452">
    <property type="entry name" value="GPCR_Rhodpsn_7TM"/>
</dbReference>
<reference evidence="13" key="1">
    <citation type="journal article" date="2015" name="Proc. Natl. Acad. Sci. U.S.A.">
        <title>Sympatric speciation revealed by genome-wide divergence in the blind mole rat Spalax.</title>
        <authorList>
            <person name="Li K."/>
            <person name="Hong W."/>
            <person name="Jiao H."/>
            <person name="Wang G.D."/>
            <person name="Rodriguez K.A."/>
            <person name="Buffenstein R."/>
            <person name="Zhao Y."/>
            <person name="Nevo E."/>
            <person name="Zhao H."/>
        </authorList>
    </citation>
    <scope>NUCLEOTIDE SEQUENCE</scope>
    <source>
        <strain evidence="14">B11-2</strain>
        <strain evidence="13">B3-2</strain>
        <tissue evidence="13">Muscle</tissue>
    </source>
</reference>
<keyword evidence="2 11" id="KW-0716">Sensory transduction</keyword>
<comment type="similarity">
    <text evidence="10">Belongs to the G-protein coupled receptor 1 family.</text>
</comment>
<sequence>MMLNTNVSEFILIGLTQEPVRKTIVFSLFVLFYMGTLLGNLLIITTIKTSQALESPMYFFLFYLSLSDTCFSTSIAPRTIVDALRKQATISFTECVIQIVSLHFFGCLEILILIQMAVDRYVAICKPLHYMTIMNHQVCGVLVALAWVGSCVHSLVQIFLALSLPFCGPNEIDHYFCDLQPLLKLACSDTYVTNRLLVSNSGTICSVGFILLMASYIVILHSLRHHSAEERRKALSTCVSHIIVVILFFVPCIFIYTRPATTFPIDKMIAVFYTIGTPFLNTLIYTLRNAEVQIAMRNFWRKTFISADKI</sequence>
<evidence type="ECO:0000256" key="4">
    <source>
        <dbReference type="ARBA" id="ARBA00022725"/>
    </source>
</evidence>
<evidence type="ECO:0000259" key="12">
    <source>
        <dbReference type="PROSITE" id="PS50262"/>
    </source>
</evidence>
<dbReference type="GO" id="GO:0005886">
    <property type="term" value="C:plasma membrane"/>
    <property type="evidence" value="ECO:0007669"/>
    <property type="project" value="UniProtKB-SubCell"/>
</dbReference>
<feature type="transmembrane region" description="Helical" evidence="11">
    <location>
        <begin position="24"/>
        <end position="45"/>
    </location>
</feature>
<dbReference type="PRINTS" id="PR00245">
    <property type="entry name" value="OLFACTORYR"/>
</dbReference>
<feature type="transmembrane region" description="Helical" evidence="11">
    <location>
        <begin position="57"/>
        <end position="76"/>
    </location>
</feature>
<dbReference type="PRINTS" id="PR00237">
    <property type="entry name" value="GPCRRHODOPSN"/>
</dbReference>
<evidence type="ECO:0000256" key="2">
    <source>
        <dbReference type="ARBA" id="ARBA00022606"/>
    </source>
</evidence>
<feature type="transmembrane region" description="Helical" evidence="11">
    <location>
        <begin position="268"/>
        <end position="287"/>
    </location>
</feature>
<keyword evidence="6 10" id="KW-0297">G-protein coupled receptor</keyword>